<name>A0AAV8W7F0_9CUCU</name>
<evidence type="ECO:0000259" key="5">
    <source>
        <dbReference type="Pfam" id="PF00501"/>
    </source>
</evidence>
<dbReference type="GO" id="GO:0016405">
    <property type="term" value="F:CoA-ligase activity"/>
    <property type="evidence" value="ECO:0007669"/>
    <property type="project" value="TreeGrafter"/>
</dbReference>
<dbReference type="InterPro" id="IPR000873">
    <property type="entry name" value="AMP-dep_synth/lig_dom"/>
</dbReference>
<dbReference type="Gene3D" id="3.30.300.30">
    <property type="match status" value="1"/>
</dbReference>
<comment type="similarity">
    <text evidence="2">Belongs to the ATP-dependent AMP-binding enzyme family.</text>
</comment>
<proteinExistence type="inferred from homology"/>
<dbReference type="SUPFAM" id="SSF56801">
    <property type="entry name" value="Acetyl-CoA synthetase-like"/>
    <property type="match status" value="1"/>
</dbReference>
<keyword evidence="4" id="KW-0576">Peroxisome</keyword>
<protein>
    <submittedName>
        <fullName evidence="7">Uncharacterized protein</fullName>
    </submittedName>
</protein>
<comment type="caution">
    <text evidence="7">The sequence shown here is derived from an EMBL/GenBank/DDBJ whole genome shotgun (WGS) entry which is preliminary data.</text>
</comment>
<comment type="subcellular location">
    <subcellularLocation>
        <location evidence="1">Peroxisome</location>
    </subcellularLocation>
</comment>
<dbReference type="GO" id="GO:0005777">
    <property type="term" value="C:peroxisome"/>
    <property type="evidence" value="ECO:0007669"/>
    <property type="project" value="UniProtKB-SubCell"/>
</dbReference>
<gene>
    <name evidence="7" type="ORF">NQ315_004381</name>
</gene>
<dbReference type="Pfam" id="PF00501">
    <property type="entry name" value="AMP-binding"/>
    <property type="match status" value="1"/>
</dbReference>
<dbReference type="PANTHER" id="PTHR24096">
    <property type="entry name" value="LONG-CHAIN-FATTY-ACID--COA LIGASE"/>
    <property type="match status" value="1"/>
</dbReference>
<evidence type="ECO:0000313" key="8">
    <source>
        <dbReference type="Proteomes" id="UP001159042"/>
    </source>
</evidence>
<dbReference type="Gene3D" id="3.40.50.12780">
    <property type="entry name" value="N-terminal domain of ligase-like"/>
    <property type="match status" value="1"/>
</dbReference>
<dbReference type="EMBL" id="JANEYG010000007">
    <property type="protein sequence ID" value="KAJ8922434.1"/>
    <property type="molecule type" value="Genomic_DNA"/>
</dbReference>
<sequence>MSYYIDGNIIKTEDIEFDFTELGGLGNIIFNSMKKYKHKVAQIDPETDIKDTYENMLQRSIRTAMVMKHKGVKQGDLVFGCTDNHLDACVPIVAAWFLGAVPCFADLNFTPLEMAYVLDQVKPKMIFSIPSKAELINQLCVDAELVVFGNSNKNTEFQSFLERQIGEDEFEATISYNPKETAMILFTSEAKACCLSHEHLIWQSNLVPTNTPVEHLDLDRRNFEWSKIKRGGAVLSYSPLLGVSEAKTFLENAVVGTARVVCRSFDPKAFWYIVDKYRVLQALLTPFHLSELAENPPPAKINTDTLLKIFTGGSHLQRKHWDRLRSILPDTDIIQSYGLTETGLITTYETYNVVQREYYRTHQESVGFPTRGVWYKVVDPVTEEPLGPNQQGELRVKSKYFTNGYLNKSSNSLHDSEGWLKTGDVVYYTDNCALYIVDSLKDVIKYKQRVVYPSSIEKQLMLHPDVAHAVVLGKPDRENGEQPVALVVLNKNSESVTVEEIQKFLNGRLGDETKLRGGVRIVKSFPRTDTGKVKRRELRRMLVDERR</sequence>
<evidence type="ECO:0000259" key="6">
    <source>
        <dbReference type="Pfam" id="PF13193"/>
    </source>
</evidence>
<accession>A0AAV8W7F0</accession>
<dbReference type="PANTHER" id="PTHR24096:SF149">
    <property type="entry name" value="AMP-BINDING DOMAIN-CONTAINING PROTEIN-RELATED"/>
    <property type="match status" value="1"/>
</dbReference>
<evidence type="ECO:0000256" key="2">
    <source>
        <dbReference type="ARBA" id="ARBA00006432"/>
    </source>
</evidence>
<evidence type="ECO:0000256" key="4">
    <source>
        <dbReference type="ARBA" id="ARBA00023140"/>
    </source>
</evidence>
<dbReference type="Proteomes" id="UP001159042">
    <property type="component" value="Unassembled WGS sequence"/>
</dbReference>
<reference evidence="7 8" key="1">
    <citation type="journal article" date="2023" name="Insect Mol. Biol.">
        <title>Genome sequencing provides insights into the evolution of gene families encoding plant cell wall-degrading enzymes in longhorned beetles.</title>
        <authorList>
            <person name="Shin N.R."/>
            <person name="Okamura Y."/>
            <person name="Kirsch R."/>
            <person name="Pauchet Y."/>
        </authorList>
    </citation>
    <scope>NUCLEOTIDE SEQUENCE [LARGE SCALE GENOMIC DNA]</scope>
    <source>
        <strain evidence="7">EAD_L_NR</strain>
    </source>
</reference>
<evidence type="ECO:0000256" key="3">
    <source>
        <dbReference type="ARBA" id="ARBA00022598"/>
    </source>
</evidence>
<dbReference type="InterPro" id="IPR025110">
    <property type="entry name" value="AMP-bd_C"/>
</dbReference>
<dbReference type="Pfam" id="PF13193">
    <property type="entry name" value="AMP-binding_C"/>
    <property type="match status" value="1"/>
</dbReference>
<organism evidence="7 8">
    <name type="scientific">Exocentrus adspersus</name>
    <dbReference type="NCBI Taxonomy" id="1586481"/>
    <lineage>
        <taxon>Eukaryota</taxon>
        <taxon>Metazoa</taxon>
        <taxon>Ecdysozoa</taxon>
        <taxon>Arthropoda</taxon>
        <taxon>Hexapoda</taxon>
        <taxon>Insecta</taxon>
        <taxon>Pterygota</taxon>
        <taxon>Neoptera</taxon>
        <taxon>Endopterygota</taxon>
        <taxon>Coleoptera</taxon>
        <taxon>Polyphaga</taxon>
        <taxon>Cucujiformia</taxon>
        <taxon>Chrysomeloidea</taxon>
        <taxon>Cerambycidae</taxon>
        <taxon>Lamiinae</taxon>
        <taxon>Acanthocinini</taxon>
        <taxon>Exocentrus</taxon>
    </lineage>
</organism>
<dbReference type="InterPro" id="IPR045851">
    <property type="entry name" value="AMP-bd_C_sf"/>
</dbReference>
<dbReference type="AlphaFoldDB" id="A0AAV8W7F0"/>
<keyword evidence="8" id="KW-1185">Reference proteome</keyword>
<evidence type="ECO:0000313" key="7">
    <source>
        <dbReference type="EMBL" id="KAJ8922434.1"/>
    </source>
</evidence>
<feature type="domain" description="AMP-binding enzyme C-terminal" evidence="6">
    <location>
        <begin position="456"/>
        <end position="532"/>
    </location>
</feature>
<evidence type="ECO:0000256" key="1">
    <source>
        <dbReference type="ARBA" id="ARBA00004275"/>
    </source>
</evidence>
<dbReference type="InterPro" id="IPR042099">
    <property type="entry name" value="ANL_N_sf"/>
</dbReference>
<keyword evidence="3" id="KW-0436">Ligase</keyword>
<feature type="domain" description="AMP-dependent synthetase/ligase" evidence="5">
    <location>
        <begin position="32"/>
        <end position="406"/>
    </location>
</feature>